<dbReference type="GO" id="GO:0005851">
    <property type="term" value="C:eukaryotic translation initiation factor 2B complex"/>
    <property type="evidence" value="ECO:0007669"/>
    <property type="project" value="TreeGrafter"/>
</dbReference>
<comment type="subcellular location">
    <subcellularLocation>
        <location evidence="1">Cytoplasm</location>
        <location evidence="1">Cytosol</location>
    </subcellularLocation>
</comment>
<gene>
    <name evidence="11" type="ORF">OVA965_LOCUS10228</name>
    <name evidence="12" type="ORF">TMI583_LOCUS10224</name>
</gene>
<comment type="subunit">
    <text evidence="9">Component of the translation initiation factor 2B (eIF2B) complex which is a heterodecamer of two sets of five different subunits: alpha, beta, gamma, delta and epsilon. Subunits alpha, beta and delta comprise a regulatory subcomplex and subunits epsilon and gamma comprise a catalytic subcomplex. Within the complex, the hexameric regulatory complex resides at the center, with the two heterodimeric catalytic subcomplexes bound on opposite sides.</text>
</comment>
<dbReference type="AlphaFoldDB" id="A0A8S2DA43"/>
<dbReference type="InterPro" id="IPR005835">
    <property type="entry name" value="NTP_transferase_dom"/>
</dbReference>
<evidence type="ECO:0000256" key="7">
    <source>
        <dbReference type="ARBA" id="ARBA00044229"/>
    </source>
</evidence>
<dbReference type="Gene3D" id="3.90.550.10">
    <property type="entry name" value="Spore Coat Polysaccharide Biosynthesis Protein SpsA, Chain A"/>
    <property type="match status" value="1"/>
</dbReference>
<evidence type="ECO:0000256" key="2">
    <source>
        <dbReference type="ARBA" id="ARBA00007878"/>
    </source>
</evidence>
<dbReference type="Proteomes" id="UP000682733">
    <property type="component" value="Unassembled WGS sequence"/>
</dbReference>
<proteinExistence type="inferred from homology"/>
<dbReference type="Proteomes" id="UP000677228">
    <property type="component" value="Unassembled WGS sequence"/>
</dbReference>
<evidence type="ECO:0000256" key="1">
    <source>
        <dbReference type="ARBA" id="ARBA00004514"/>
    </source>
</evidence>
<dbReference type="InterPro" id="IPR029044">
    <property type="entry name" value="Nucleotide-diphossugar_trans"/>
</dbReference>
<evidence type="ECO:0000256" key="9">
    <source>
        <dbReference type="ARBA" id="ARBA00046432"/>
    </source>
</evidence>
<accession>A0A8S2DA43</accession>
<dbReference type="GO" id="GO:0003743">
    <property type="term" value="F:translation initiation factor activity"/>
    <property type="evidence" value="ECO:0007669"/>
    <property type="project" value="UniProtKB-KW"/>
</dbReference>
<name>A0A8S2DA43_9BILA</name>
<dbReference type="SUPFAM" id="SSF53448">
    <property type="entry name" value="Nucleotide-diphospho-sugar transferases"/>
    <property type="match status" value="1"/>
</dbReference>
<keyword evidence="5" id="KW-0648">Protein biosynthesis</keyword>
<evidence type="ECO:0000313" key="12">
    <source>
        <dbReference type="EMBL" id="CAF3691932.1"/>
    </source>
</evidence>
<comment type="function">
    <text evidence="8">Acts as a component of the translation initiation factor 2B (eIF2B) complex, which catalyzes the exchange of GDP for GTP on the eukaryotic initiation factor 2 (eIF2) complex gamma subunit. Its guanine nucleotide exchange factor activity is repressed when bound to eIF2 complex phosphorylated on the alpha subunit, thereby limiting the amount of methionyl-initiator methionine tRNA available to the ribosome and consequently global translation is repressed.</text>
</comment>
<dbReference type="GO" id="GO:0002183">
    <property type="term" value="P:cytoplasmic translational initiation"/>
    <property type="evidence" value="ECO:0007669"/>
    <property type="project" value="TreeGrafter"/>
</dbReference>
<organism evidence="11 13">
    <name type="scientific">Didymodactylos carnosus</name>
    <dbReference type="NCBI Taxonomy" id="1234261"/>
    <lineage>
        <taxon>Eukaryota</taxon>
        <taxon>Metazoa</taxon>
        <taxon>Spiralia</taxon>
        <taxon>Gnathifera</taxon>
        <taxon>Rotifera</taxon>
        <taxon>Eurotatoria</taxon>
        <taxon>Bdelloidea</taxon>
        <taxon>Philodinida</taxon>
        <taxon>Philodinidae</taxon>
        <taxon>Didymodactylos</taxon>
    </lineage>
</organism>
<sequence length="292" mass="33528">MKEFTVVLYAGGVDSRMSELTSTIPKCLLPIGNRPLIWYTLKLLEINGCQECLILTSPQYRTSLDDYLSSLTLTLKYELLTHHHSGQTSEDDEIGTLDVLRPIYAKIKYENLLLLTCDLFGKINLNVMINMFRIKNASLVLLLTKSPFNKETSVPGQKGRFRQGKFPRLSIRADLCDGHIYLIKKSCLDYAIRSNYSSLRKQFIPKMIRNLASGDVLLDLNNEPKQKTMSRQKTTDYDVQNDLTSILEKYEINNDNVQQNGCYSYIQDTPVAYRIKNIVSFVEANRQVNYQI</sequence>
<dbReference type="Pfam" id="PF00483">
    <property type="entry name" value="NTP_transferase"/>
    <property type="match status" value="1"/>
</dbReference>
<evidence type="ECO:0000313" key="13">
    <source>
        <dbReference type="Proteomes" id="UP000677228"/>
    </source>
</evidence>
<evidence type="ECO:0000256" key="3">
    <source>
        <dbReference type="ARBA" id="ARBA00022490"/>
    </source>
</evidence>
<comment type="caution">
    <text evidence="11">The sequence shown here is derived from an EMBL/GenBank/DDBJ whole genome shotgun (WGS) entry which is preliminary data.</text>
</comment>
<evidence type="ECO:0000256" key="5">
    <source>
        <dbReference type="ARBA" id="ARBA00022917"/>
    </source>
</evidence>
<protein>
    <recommendedName>
        <fullName evidence="6">Translation initiation factor eIF2B subunit gamma</fullName>
    </recommendedName>
    <alternativeName>
        <fullName evidence="7">eIF2B GDP-GTP exchange factor subunit gamma</fullName>
    </alternativeName>
</protein>
<feature type="domain" description="Nucleotidyl transferase" evidence="10">
    <location>
        <begin position="7"/>
        <end position="141"/>
    </location>
</feature>
<evidence type="ECO:0000256" key="6">
    <source>
        <dbReference type="ARBA" id="ARBA00044196"/>
    </source>
</evidence>
<dbReference type="EMBL" id="CAJOBA010003755">
    <property type="protein sequence ID" value="CAF3691932.1"/>
    <property type="molecule type" value="Genomic_DNA"/>
</dbReference>
<keyword evidence="3" id="KW-0963">Cytoplasm</keyword>
<dbReference type="InterPro" id="IPR051960">
    <property type="entry name" value="eIF2B_gamma"/>
</dbReference>
<dbReference type="PANTHER" id="PTHR45989:SF1">
    <property type="entry name" value="TRANSLATION INITIATION FACTOR EIF-2B SUBUNIT GAMMA"/>
    <property type="match status" value="1"/>
</dbReference>
<keyword evidence="4" id="KW-0396">Initiation factor</keyword>
<dbReference type="EMBL" id="CAJNOK010003754">
    <property type="protein sequence ID" value="CAF0913156.1"/>
    <property type="molecule type" value="Genomic_DNA"/>
</dbReference>
<evidence type="ECO:0000313" key="11">
    <source>
        <dbReference type="EMBL" id="CAF0913156.1"/>
    </source>
</evidence>
<evidence type="ECO:0000256" key="4">
    <source>
        <dbReference type="ARBA" id="ARBA00022540"/>
    </source>
</evidence>
<evidence type="ECO:0000259" key="10">
    <source>
        <dbReference type="Pfam" id="PF00483"/>
    </source>
</evidence>
<dbReference type="PANTHER" id="PTHR45989">
    <property type="entry name" value="TRANSLATION INITIATION FACTOR EIF-2B SUBUNIT GAMMA"/>
    <property type="match status" value="1"/>
</dbReference>
<dbReference type="GO" id="GO:0005085">
    <property type="term" value="F:guanyl-nucleotide exchange factor activity"/>
    <property type="evidence" value="ECO:0007669"/>
    <property type="project" value="TreeGrafter"/>
</dbReference>
<dbReference type="GO" id="GO:0005829">
    <property type="term" value="C:cytosol"/>
    <property type="evidence" value="ECO:0007669"/>
    <property type="project" value="UniProtKB-SubCell"/>
</dbReference>
<comment type="similarity">
    <text evidence="2">Belongs to the eIF-2B gamma/epsilon subunits family.</text>
</comment>
<reference evidence="11" key="1">
    <citation type="submission" date="2021-02" db="EMBL/GenBank/DDBJ databases">
        <authorList>
            <person name="Nowell W R."/>
        </authorList>
    </citation>
    <scope>NUCLEOTIDE SEQUENCE</scope>
</reference>
<evidence type="ECO:0000256" key="8">
    <source>
        <dbReference type="ARBA" id="ARBA00045373"/>
    </source>
</evidence>